<proteinExistence type="predicted"/>
<dbReference type="EMBL" id="JAPFFF010000015">
    <property type="protein sequence ID" value="KAK8866758.1"/>
    <property type="molecule type" value="Genomic_DNA"/>
</dbReference>
<dbReference type="InterPro" id="IPR011989">
    <property type="entry name" value="ARM-like"/>
</dbReference>
<accession>A0ABR2IP71</accession>
<evidence type="ECO:0000313" key="1">
    <source>
        <dbReference type="EMBL" id="KAK8866758.1"/>
    </source>
</evidence>
<name>A0ABR2IP71_9EUKA</name>
<comment type="caution">
    <text evidence="1">The sequence shown here is derived from an EMBL/GenBank/DDBJ whole genome shotgun (WGS) entry which is preliminary data.</text>
</comment>
<protein>
    <submittedName>
        <fullName evidence="1">Uncharacterized protein</fullName>
    </submittedName>
</protein>
<gene>
    <name evidence="1" type="ORF">M9Y10_009726</name>
</gene>
<dbReference type="SUPFAM" id="SSF48371">
    <property type="entry name" value="ARM repeat"/>
    <property type="match status" value="1"/>
</dbReference>
<sequence>MQFYKNEDEFMVIQRTSDTDRFKNSGLTREEKMYLQKSNVFVAYTELNEAFEQNNKIEIWKSITNLKVLLSCKKKDVFPQLIPENKLELLIKIFFIFQDNDIKESMLELFSILITLSDKTNDNMSMMINNSFLQVVLKFRDDIRNLKKRLKIVNLYLEVVHSLILFCVRNVNSSDSENIIKWIDFDFIISLFELVQIGIGNQGERKQWLRCIRKYLEYYQQAKISINFNLFPNFLNLFKSLLDEKCFELHYYSRVILTLTKLIDSYPEEGLNWDEFIKLDYPRILLDFTKEEDYEIIRIASDCIISCTKHKFYAFEFEIDNIFNSVKEFECRSMYQSLFCAYCMVASNVASLVDDFFTNKTIVFLHDISDYAFKFKKEIAIFIAQMLEYANSVHITFIVETCEMLIFLYQIYFDSMDNEILTVILQSLPKIGHIFTSHYSSEALTQIFSQIVPENFIEILNQIDDENISMSSQFILQNFPFFFGAFN</sequence>
<dbReference type="Proteomes" id="UP001470230">
    <property type="component" value="Unassembled WGS sequence"/>
</dbReference>
<reference evidence="1 2" key="1">
    <citation type="submission" date="2024-04" db="EMBL/GenBank/DDBJ databases">
        <title>Tritrichomonas musculus Genome.</title>
        <authorList>
            <person name="Alves-Ferreira E."/>
            <person name="Grigg M."/>
            <person name="Lorenzi H."/>
            <person name="Galac M."/>
        </authorList>
    </citation>
    <scope>NUCLEOTIDE SEQUENCE [LARGE SCALE GENOMIC DNA]</scope>
    <source>
        <strain evidence="1 2">EAF2021</strain>
    </source>
</reference>
<organism evidence="1 2">
    <name type="scientific">Tritrichomonas musculus</name>
    <dbReference type="NCBI Taxonomy" id="1915356"/>
    <lineage>
        <taxon>Eukaryota</taxon>
        <taxon>Metamonada</taxon>
        <taxon>Parabasalia</taxon>
        <taxon>Tritrichomonadida</taxon>
        <taxon>Tritrichomonadidae</taxon>
        <taxon>Tritrichomonas</taxon>
    </lineage>
</organism>
<keyword evidence="2" id="KW-1185">Reference proteome</keyword>
<dbReference type="InterPro" id="IPR016024">
    <property type="entry name" value="ARM-type_fold"/>
</dbReference>
<dbReference type="Gene3D" id="1.25.10.10">
    <property type="entry name" value="Leucine-rich Repeat Variant"/>
    <property type="match status" value="1"/>
</dbReference>
<evidence type="ECO:0000313" key="2">
    <source>
        <dbReference type="Proteomes" id="UP001470230"/>
    </source>
</evidence>